<dbReference type="PROSITE" id="PS50110">
    <property type="entry name" value="RESPONSE_REGULATORY"/>
    <property type="match status" value="1"/>
</dbReference>
<gene>
    <name evidence="6" type="ORF">GCM10007301_47540</name>
</gene>
<dbReference type="GO" id="GO:0000160">
    <property type="term" value="P:phosphorelay signal transduction system"/>
    <property type="evidence" value="ECO:0007669"/>
    <property type="project" value="InterPro"/>
</dbReference>
<dbReference type="InterPro" id="IPR001789">
    <property type="entry name" value="Sig_transdc_resp-reg_receiver"/>
</dbReference>
<keyword evidence="2" id="KW-0805">Transcription regulation</keyword>
<dbReference type="InterPro" id="IPR050595">
    <property type="entry name" value="Bact_response_regulator"/>
</dbReference>
<dbReference type="InterPro" id="IPR011006">
    <property type="entry name" value="CheY-like_superfamily"/>
</dbReference>
<evidence type="ECO:0000313" key="6">
    <source>
        <dbReference type="EMBL" id="GGF81909.1"/>
    </source>
</evidence>
<dbReference type="EMBL" id="BMCT01000009">
    <property type="protein sequence ID" value="GGF81909.1"/>
    <property type="molecule type" value="Genomic_DNA"/>
</dbReference>
<dbReference type="SUPFAM" id="SSF52172">
    <property type="entry name" value="CheY-like"/>
    <property type="match status" value="1"/>
</dbReference>
<accession>A0A917FIA7</accession>
<organism evidence="6 7">
    <name type="scientific">Azorhizobium oxalatiphilum</name>
    <dbReference type="NCBI Taxonomy" id="980631"/>
    <lineage>
        <taxon>Bacteria</taxon>
        <taxon>Pseudomonadati</taxon>
        <taxon>Pseudomonadota</taxon>
        <taxon>Alphaproteobacteria</taxon>
        <taxon>Hyphomicrobiales</taxon>
        <taxon>Xanthobacteraceae</taxon>
        <taxon>Azorhizobium</taxon>
    </lineage>
</organism>
<dbReference type="PANTHER" id="PTHR44591:SF3">
    <property type="entry name" value="RESPONSE REGULATORY DOMAIN-CONTAINING PROTEIN"/>
    <property type="match status" value="1"/>
</dbReference>
<dbReference type="Gene3D" id="3.40.50.2300">
    <property type="match status" value="1"/>
</dbReference>
<name>A0A917FIA7_9HYPH</name>
<feature type="modified residue" description="4-aspartylphosphate" evidence="4">
    <location>
        <position position="56"/>
    </location>
</feature>
<dbReference type="SMART" id="SM00448">
    <property type="entry name" value="REC"/>
    <property type="match status" value="1"/>
</dbReference>
<comment type="caution">
    <text evidence="6">The sequence shown here is derived from an EMBL/GenBank/DDBJ whole genome shotgun (WGS) entry which is preliminary data.</text>
</comment>
<evidence type="ECO:0000256" key="4">
    <source>
        <dbReference type="PROSITE-ProRule" id="PRU00169"/>
    </source>
</evidence>
<dbReference type="AlphaFoldDB" id="A0A917FIA7"/>
<proteinExistence type="predicted"/>
<evidence type="ECO:0000313" key="7">
    <source>
        <dbReference type="Proteomes" id="UP000606044"/>
    </source>
</evidence>
<reference evidence="6" key="1">
    <citation type="journal article" date="2014" name="Int. J. Syst. Evol. Microbiol.">
        <title>Complete genome sequence of Corynebacterium casei LMG S-19264T (=DSM 44701T), isolated from a smear-ripened cheese.</title>
        <authorList>
            <consortium name="US DOE Joint Genome Institute (JGI-PGF)"/>
            <person name="Walter F."/>
            <person name="Albersmeier A."/>
            <person name="Kalinowski J."/>
            <person name="Ruckert C."/>
        </authorList>
    </citation>
    <scope>NUCLEOTIDE SEQUENCE</scope>
    <source>
        <strain evidence="6">CCM 7897</strain>
    </source>
</reference>
<keyword evidence="3" id="KW-0804">Transcription</keyword>
<reference evidence="6" key="2">
    <citation type="submission" date="2020-09" db="EMBL/GenBank/DDBJ databases">
        <authorList>
            <person name="Sun Q."/>
            <person name="Sedlacek I."/>
        </authorList>
    </citation>
    <scope>NUCLEOTIDE SEQUENCE</scope>
    <source>
        <strain evidence="6">CCM 7897</strain>
    </source>
</reference>
<keyword evidence="1 4" id="KW-0597">Phosphoprotein</keyword>
<dbReference type="Pfam" id="PF00072">
    <property type="entry name" value="Response_reg"/>
    <property type="match status" value="1"/>
</dbReference>
<sequence length="124" mass="13421">MKAASPLLIVDDEPEYLDEVLEALAFEGFTAFSAANGLAAVEMLRHHPDIHVVVTDIRMPEMDGIALIQAARSEFDGRDLQFIVVTGHGSKIDVDRAKAAGARECLSKPLAVEALQRAIRSLPV</sequence>
<keyword evidence="7" id="KW-1185">Reference proteome</keyword>
<evidence type="ECO:0000259" key="5">
    <source>
        <dbReference type="PROSITE" id="PS50110"/>
    </source>
</evidence>
<feature type="domain" description="Response regulatory" evidence="5">
    <location>
        <begin position="6"/>
        <end position="123"/>
    </location>
</feature>
<evidence type="ECO:0000256" key="3">
    <source>
        <dbReference type="ARBA" id="ARBA00023163"/>
    </source>
</evidence>
<dbReference type="PANTHER" id="PTHR44591">
    <property type="entry name" value="STRESS RESPONSE REGULATOR PROTEIN 1"/>
    <property type="match status" value="1"/>
</dbReference>
<protein>
    <submittedName>
        <fullName evidence="6">Response regulator</fullName>
    </submittedName>
</protein>
<evidence type="ECO:0000256" key="1">
    <source>
        <dbReference type="ARBA" id="ARBA00022553"/>
    </source>
</evidence>
<dbReference type="Proteomes" id="UP000606044">
    <property type="component" value="Unassembled WGS sequence"/>
</dbReference>
<evidence type="ECO:0000256" key="2">
    <source>
        <dbReference type="ARBA" id="ARBA00023015"/>
    </source>
</evidence>